<keyword evidence="3" id="KW-1185">Reference proteome</keyword>
<comment type="caution">
    <text evidence="2">The sequence shown here is derived from an EMBL/GenBank/DDBJ whole genome shotgun (WGS) entry which is preliminary data.</text>
</comment>
<evidence type="ECO:0000313" key="2">
    <source>
        <dbReference type="EMBL" id="KAH1131028.1"/>
    </source>
</evidence>
<dbReference type="AlphaFoldDB" id="A0A9D4ANG5"/>
<feature type="compositionally biased region" description="Basic residues" evidence="1">
    <location>
        <begin position="1"/>
        <end position="11"/>
    </location>
</feature>
<reference evidence="2 3" key="1">
    <citation type="journal article" date="2021" name="Plant Biotechnol. J.">
        <title>Multi-omics assisted identification of the key and species-specific regulatory components of drought-tolerant mechanisms in Gossypium stocksii.</title>
        <authorList>
            <person name="Yu D."/>
            <person name="Ke L."/>
            <person name="Zhang D."/>
            <person name="Wu Y."/>
            <person name="Sun Y."/>
            <person name="Mei J."/>
            <person name="Sun J."/>
            <person name="Sun Y."/>
        </authorList>
    </citation>
    <scope>NUCLEOTIDE SEQUENCE [LARGE SCALE GENOMIC DNA]</scope>
    <source>
        <strain evidence="3">cv. E1</strain>
        <tissue evidence="2">Leaf</tissue>
    </source>
</reference>
<proteinExistence type="predicted"/>
<accession>A0A9D4ANG5</accession>
<evidence type="ECO:0000256" key="1">
    <source>
        <dbReference type="SAM" id="MobiDB-lite"/>
    </source>
</evidence>
<feature type="region of interest" description="Disordered" evidence="1">
    <location>
        <begin position="52"/>
        <end position="71"/>
    </location>
</feature>
<dbReference type="EMBL" id="JAIQCV010000001">
    <property type="protein sequence ID" value="KAH1131028.1"/>
    <property type="molecule type" value="Genomic_DNA"/>
</dbReference>
<feature type="compositionally biased region" description="Polar residues" evidence="1">
    <location>
        <begin position="20"/>
        <end position="39"/>
    </location>
</feature>
<dbReference type="Proteomes" id="UP000828251">
    <property type="component" value="Unassembled WGS sequence"/>
</dbReference>
<feature type="region of interest" description="Disordered" evidence="1">
    <location>
        <begin position="1"/>
        <end position="39"/>
    </location>
</feature>
<protein>
    <submittedName>
        <fullName evidence="2">Uncharacterized protein</fullName>
    </submittedName>
</protein>
<organism evidence="2 3">
    <name type="scientific">Gossypium stocksii</name>
    <dbReference type="NCBI Taxonomy" id="47602"/>
    <lineage>
        <taxon>Eukaryota</taxon>
        <taxon>Viridiplantae</taxon>
        <taxon>Streptophyta</taxon>
        <taxon>Embryophyta</taxon>
        <taxon>Tracheophyta</taxon>
        <taxon>Spermatophyta</taxon>
        <taxon>Magnoliopsida</taxon>
        <taxon>eudicotyledons</taxon>
        <taxon>Gunneridae</taxon>
        <taxon>Pentapetalae</taxon>
        <taxon>rosids</taxon>
        <taxon>malvids</taxon>
        <taxon>Malvales</taxon>
        <taxon>Malvaceae</taxon>
        <taxon>Malvoideae</taxon>
        <taxon>Gossypium</taxon>
    </lineage>
</organism>
<evidence type="ECO:0000313" key="3">
    <source>
        <dbReference type="Proteomes" id="UP000828251"/>
    </source>
</evidence>
<gene>
    <name evidence="2" type="ORF">J1N35_002406</name>
</gene>
<name>A0A9D4ANG5_9ROSI</name>
<sequence length="111" mass="12763">MAAQRRVRRQRSPTPVEPQYSDSSSTIPERSISKPQSTLPLLTYYAGTRTSRGNMVFRQRPQPTTREQEEQPLTLEARLSRIEARLGTMETQVSTILDILQSCHSQHQQPR</sequence>